<keyword evidence="10" id="KW-1185">Reference proteome</keyword>
<evidence type="ECO:0000313" key="10">
    <source>
        <dbReference type="Proteomes" id="UP000268350"/>
    </source>
</evidence>
<reference evidence="10" key="1">
    <citation type="submission" date="2018-01" db="EMBL/GenBank/DDBJ databases">
        <authorList>
            <person name="Alioto T."/>
            <person name="Alioto T."/>
        </authorList>
    </citation>
    <scope>NUCLEOTIDE SEQUENCE [LARGE SCALE GENOMIC DNA]</scope>
</reference>
<evidence type="ECO:0000313" key="9">
    <source>
        <dbReference type="EMBL" id="SPP73536.1"/>
    </source>
</evidence>
<sequence>MVDLVKFCVRIGYLYGRFTGTLNFEVDLETGRTRVTRRATIYSAFASLFLISILAHHFRPSKITSELWKNISSLHESVFLIVSYLRVSCALAALASRWYHRRRYIRLISSFRRLFLKNPEVMRVCRRGFISKCIVGSVAEIMQFLVAILMVRDKLSFALLLGIWGVMTVTAIINVAITQYFFGLGNARGHYILINRKLRALLGEAQSLGPRRKRRNGVFITKCCFLADRLDEIAQTQSEVQALIEGMSKIYELQILCLCLTYYLSSVANIYVLFSLYKYSGMTETWSKLGLMASAILFVFYYIDCAINLYNVFYLLDAHQEMHKLLEQRNLFPGAQDERLESAFDSFELRLARNPLNLKCFGLFRLNRSTAFDRFVYLYSRFMGVLNFEVDSRTGRAKFTRRATILAVVHNISLIWLLSFQLLHDDTAIWKMNRGKYLHEYVFLLVTAVRHCAVLGTLVSRWRNRGKILRIWNRLSRSIQERPELIPLFSRELIVKFVFAFMSDCLHIVLDLNALRETPGPALALKMGVWCTFASIFDMIVAQYYTAIMQVKAHYKLMERELRELLRETRTLCGNSNRRGGVFVTQCCALSDRLDRMAQTQSELKALLDSMSEIFQIQIFSMTIVYYLSTMGNIYFAFCTIKYNTSGLAASHWGLLLIVISTAFYYADNFITIFIGFSILDSNAEMSKILQERTVFGVELDERLEASFESFQLQLAQNPLEFYVMGLFKMDRGRFVSVANSIITHSILLIQWEVQNTYTRIQSNG</sequence>
<dbReference type="GO" id="GO:0043025">
    <property type="term" value="C:neuronal cell body"/>
    <property type="evidence" value="ECO:0007669"/>
    <property type="project" value="TreeGrafter"/>
</dbReference>
<evidence type="ECO:0000256" key="3">
    <source>
        <dbReference type="ARBA" id="ARBA00022692"/>
    </source>
</evidence>
<dbReference type="GO" id="GO:0030424">
    <property type="term" value="C:axon"/>
    <property type="evidence" value="ECO:0007669"/>
    <property type="project" value="TreeGrafter"/>
</dbReference>
<evidence type="ECO:0000256" key="5">
    <source>
        <dbReference type="ARBA" id="ARBA00023136"/>
    </source>
</evidence>
<evidence type="ECO:0000256" key="8">
    <source>
        <dbReference type="SAM" id="Phobius"/>
    </source>
</evidence>
<keyword evidence="7" id="KW-0807">Transducer</keyword>
<keyword evidence="5 8" id="KW-0472">Membrane</keyword>
<gene>
    <name evidence="9" type="ORF">DGUA_6G001027</name>
</gene>
<dbReference type="PANTHER" id="PTHR21143">
    <property type="entry name" value="INVERTEBRATE GUSTATORY RECEPTOR"/>
    <property type="match status" value="1"/>
</dbReference>
<evidence type="ECO:0000256" key="2">
    <source>
        <dbReference type="ARBA" id="ARBA00022475"/>
    </source>
</evidence>
<feature type="transmembrane region" description="Helical" evidence="8">
    <location>
        <begin position="255"/>
        <end position="277"/>
    </location>
</feature>
<evidence type="ECO:0000256" key="6">
    <source>
        <dbReference type="ARBA" id="ARBA00023170"/>
    </source>
</evidence>
<protein>
    <submittedName>
        <fullName evidence="9">Blast:Putative gustatory receptor 59c</fullName>
    </submittedName>
</protein>
<evidence type="ECO:0000256" key="4">
    <source>
        <dbReference type="ARBA" id="ARBA00022989"/>
    </source>
</evidence>
<dbReference type="GO" id="GO:0005886">
    <property type="term" value="C:plasma membrane"/>
    <property type="evidence" value="ECO:0007669"/>
    <property type="project" value="UniProtKB-SubCell"/>
</dbReference>
<dbReference type="GO" id="GO:0033041">
    <property type="term" value="F:sweet taste receptor activity"/>
    <property type="evidence" value="ECO:0007669"/>
    <property type="project" value="TreeGrafter"/>
</dbReference>
<comment type="subcellular location">
    <subcellularLocation>
        <location evidence="1">Cell membrane</location>
        <topology evidence="1">Multi-pass membrane protein</topology>
    </subcellularLocation>
</comment>
<dbReference type="OrthoDB" id="7883080at2759"/>
<evidence type="ECO:0000256" key="1">
    <source>
        <dbReference type="ARBA" id="ARBA00004651"/>
    </source>
</evidence>
<dbReference type="GO" id="GO:0030425">
    <property type="term" value="C:dendrite"/>
    <property type="evidence" value="ECO:0007669"/>
    <property type="project" value="TreeGrafter"/>
</dbReference>
<dbReference type="AlphaFoldDB" id="A0A3B0JJY2"/>
<keyword evidence="3 8" id="KW-0812">Transmembrane</keyword>
<feature type="transmembrane region" description="Helical" evidence="8">
    <location>
        <begin position="78"/>
        <end position="99"/>
    </location>
</feature>
<dbReference type="Pfam" id="PF08395">
    <property type="entry name" value="7tm_7"/>
    <property type="match status" value="2"/>
</dbReference>
<feature type="transmembrane region" description="Helical" evidence="8">
    <location>
        <begin position="403"/>
        <end position="421"/>
    </location>
</feature>
<evidence type="ECO:0000256" key="7">
    <source>
        <dbReference type="ARBA" id="ARBA00023224"/>
    </source>
</evidence>
<feature type="transmembrane region" description="Helical" evidence="8">
    <location>
        <begin position="39"/>
        <end position="58"/>
    </location>
</feature>
<dbReference type="EMBL" id="OUUW01000001">
    <property type="protein sequence ID" value="SPP73536.1"/>
    <property type="molecule type" value="Genomic_DNA"/>
</dbReference>
<dbReference type="PANTHER" id="PTHR21143:SF131">
    <property type="entry name" value="GUSTATORY AND ODORANT RECEPTOR 63A-RELATED"/>
    <property type="match status" value="1"/>
</dbReference>
<feature type="transmembrane region" description="Helical" evidence="8">
    <location>
        <begin position="624"/>
        <end position="643"/>
    </location>
</feature>
<dbReference type="InterPro" id="IPR013604">
    <property type="entry name" value="7TM_chemorcpt"/>
</dbReference>
<feature type="transmembrane region" description="Helical" evidence="8">
    <location>
        <begin position="157"/>
        <end position="182"/>
    </location>
</feature>
<feature type="transmembrane region" description="Helical" evidence="8">
    <location>
        <begin position="527"/>
        <end position="548"/>
    </location>
</feature>
<accession>A0A3B0JJY2</accession>
<proteinExistence type="predicted"/>
<keyword evidence="2" id="KW-1003">Cell membrane</keyword>
<organism evidence="9 10">
    <name type="scientific">Drosophila guanche</name>
    <name type="common">Fruit fly</name>
    <dbReference type="NCBI Taxonomy" id="7266"/>
    <lineage>
        <taxon>Eukaryota</taxon>
        <taxon>Metazoa</taxon>
        <taxon>Ecdysozoa</taxon>
        <taxon>Arthropoda</taxon>
        <taxon>Hexapoda</taxon>
        <taxon>Insecta</taxon>
        <taxon>Pterygota</taxon>
        <taxon>Neoptera</taxon>
        <taxon>Endopterygota</taxon>
        <taxon>Diptera</taxon>
        <taxon>Brachycera</taxon>
        <taxon>Muscomorpha</taxon>
        <taxon>Ephydroidea</taxon>
        <taxon>Drosophilidae</taxon>
        <taxon>Drosophila</taxon>
        <taxon>Sophophora</taxon>
    </lineage>
</organism>
<dbReference type="OMA" id="SKCICAT"/>
<feature type="transmembrane region" description="Helical" evidence="8">
    <location>
        <begin position="441"/>
        <end position="460"/>
    </location>
</feature>
<dbReference type="Proteomes" id="UP000268350">
    <property type="component" value="Unassembled WGS sequence"/>
</dbReference>
<dbReference type="GO" id="GO:0007165">
    <property type="term" value="P:signal transduction"/>
    <property type="evidence" value="ECO:0007669"/>
    <property type="project" value="UniProtKB-KW"/>
</dbReference>
<feature type="transmembrane region" description="Helical" evidence="8">
    <location>
        <begin position="655"/>
        <end position="680"/>
    </location>
</feature>
<keyword evidence="6 9" id="KW-0675">Receptor</keyword>
<feature type="transmembrane region" description="Helical" evidence="8">
    <location>
        <begin position="129"/>
        <end position="151"/>
    </location>
</feature>
<feature type="transmembrane region" description="Helical" evidence="8">
    <location>
        <begin position="289"/>
        <end position="316"/>
    </location>
</feature>
<name>A0A3B0JJY2_DROGU</name>
<keyword evidence="4 8" id="KW-1133">Transmembrane helix</keyword>